<feature type="binding site" evidence="8">
    <location>
        <position position="166"/>
    </location>
    <ligand>
        <name>Mn(2+)</name>
        <dbReference type="ChEBI" id="CHEBI:29035"/>
    </ligand>
</feature>
<dbReference type="SUPFAM" id="SSF56327">
    <property type="entry name" value="LDH C-terminal domain-like"/>
    <property type="match status" value="1"/>
</dbReference>
<keyword evidence="2 8" id="KW-0479">Metal-binding</keyword>
<dbReference type="InterPro" id="IPR036291">
    <property type="entry name" value="NAD(P)-bd_dom_sf"/>
</dbReference>
<dbReference type="AlphaFoldDB" id="A0A7G9RF00"/>
<dbReference type="PANTHER" id="PTHR32092:SF5">
    <property type="entry name" value="6-PHOSPHO-BETA-GLUCOSIDASE"/>
    <property type="match status" value="1"/>
</dbReference>
<dbReference type="PRINTS" id="PR00732">
    <property type="entry name" value="GLHYDRLASE4"/>
</dbReference>
<keyword evidence="4 10" id="KW-0520">NAD</keyword>
<evidence type="ECO:0000313" key="13">
    <source>
        <dbReference type="Proteomes" id="UP000515947"/>
    </source>
</evidence>
<dbReference type="InterPro" id="IPR022616">
    <property type="entry name" value="Glyco_hydro_4_C"/>
</dbReference>
<dbReference type="Pfam" id="PF02056">
    <property type="entry name" value="Glyco_hydro_4"/>
    <property type="match status" value="1"/>
</dbReference>
<protein>
    <submittedName>
        <fullName evidence="12">6-phospho-beta-glucosidase</fullName>
    </submittedName>
</protein>
<dbReference type="SUPFAM" id="SSF51735">
    <property type="entry name" value="NAD(P)-binding Rossmann-fold domains"/>
    <property type="match status" value="1"/>
</dbReference>
<dbReference type="CDD" id="cd05296">
    <property type="entry name" value="GH4_P_beta_glucosidase"/>
    <property type="match status" value="1"/>
</dbReference>
<evidence type="ECO:0000256" key="6">
    <source>
        <dbReference type="ARBA" id="ARBA00023295"/>
    </source>
</evidence>
<dbReference type="KEGG" id="nmes:H9L09_07390"/>
<feature type="binding site" evidence="7">
    <location>
        <position position="145"/>
    </location>
    <ligand>
        <name>substrate</name>
    </ligand>
</feature>
<gene>
    <name evidence="12" type="ORF">H9L09_07390</name>
</gene>
<evidence type="ECO:0000259" key="11">
    <source>
        <dbReference type="Pfam" id="PF11975"/>
    </source>
</evidence>
<dbReference type="InterPro" id="IPR019802">
    <property type="entry name" value="GlycHydrolase_4_CS"/>
</dbReference>
<dbReference type="GO" id="GO:0016616">
    <property type="term" value="F:oxidoreductase activity, acting on the CH-OH group of donors, NAD or NADP as acceptor"/>
    <property type="evidence" value="ECO:0007669"/>
    <property type="project" value="InterPro"/>
</dbReference>
<dbReference type="InterPro" id="IPR015955">
    <property type="entry name" value="Lactate_DH/Glyco_Ohase_4_C"/>
</dbReference>
<name>A0A7G9RF00_9ACTN</name>
<evidence type="ECO:0000256" key="8">
    <source>
        <dbReference type="PIRSR" id="PIRSR601088-3"/>
    </source>
</evidence>
<sequence>MRLTILGGGGFRVPLVHRALLADEGPGRVTDLVLHDLDAGRLRTIGRVLEDATRTHGGAGPRVHLETDLETALAGADFVFSAIRVGGLAGRVCDERSALDLGVLGQETTGAGGVCYGLRTVPVAMQIAETVRRVAPEAYVINFTNPAGMVTEAMSRILGDRVVGICDSPVGMFKRVARALGVSPDEAVFDYAGLNHLGWLRRVTVAGEDLLPGLLADPAALLRTEEGRLFGPDWLATLGAVPNEYLWYWYYRSDAVAAEQAAGHTRGELLLEQQQEFWAEGPGAPGEAFAGWEQARLQREATYMAESREATGAGEREQEDLDGGGYDRVALQLMRAIARDEATTLILNVPNRGTIAGLDTDAVVEVPCSVDAQGWRPHAVDPLDPHAFGLVSTMKAVERTTVQAALSGSYATATKALALHPLVGSVTVARGILDSQLTALPELRSVLR</sequence>
<evidence type="ECO:0000313" key="12">
    <source>
        <dbReference type="EMBL" id="QNN54175.1"/>
    </source>
</evidence>
<dbReference type="PANTHER" id="PTHR32092">
    <property type="entry name" value="6-PHOSPHO-BETA-GLUCOSIDASE-RELATED"/>
    <property type="match status" value="1"/>
</dbReference>
<reference evidence="12 13" key="1">
    <citation type="submission" date="2020-08" db="EMBL/GenBank/DDBJ databases">
        <title>Genome sequence of Nocardioides mesophilus KACC 16243T.</title>
        <authorList>
            <person name="Hyun D.-W."/>
            <person name="Bae J.-W."/>
        </authorList>
    </citation>
    <scope>NUCLEOTIDE SEQUENCE [LARGE SCALE GENOMIC DNA]</scope>
    <source>
        <strain evidence="12 13">KACC 16243</strain>
    </source>
</reference>
<dbReference type="Proteomes" id="UP000515947">
    <property type="component" value="Chromosome"/>
</dbReference>
<dbReference type="EMBL" id="CP060713">
    <property type="protein sequence ID" value="QNN54175.1"/>
    <property type="molecule type" value="Genomic_DNA"/>
</dbReference>
<dbReference type="Pfam" id="PF11975">
    <property type="entry name" value="Glyco_hydro_4C"/>
    <property type="match status" value="1"/>
</dbReference>
<feature type="domain" description="Glycosyl hydrolase family 4 C-terminal" evidence="11">
    <location>
        <begin position="191"/>
        <end position="423"/>
    </location>
</feature>
<evidence type="ECO:0000256" key="5">
    <source>
        <dbReference type="ARBA" id="ARBA00023211"/>
    </source>
</evidence>
<keyword evidence="3 10" id="KW-0378">Hydrolase</keyword>
<dbReference type="RefSeq" id="WP_187580015.1">
    <property type="nucleotide sequence ID" value="NZ_CP060713.1"/>
</dbReference>
<evidence type="ECO:0000256" key="7">
    <source>
        <dbReference type="PIRSR" id="PIRSR601088-2"/>
    </source>
</evidence>
<dbReference type="GO" id="GO:0005975">
    <property type="term" value="P:carbohydrate metabolic process"/>
    <property type="evidence" value="ECO:0007669"/>
    <property type="project" value="InterPro"/>
</dbReference>
<feature type="binding site" evidence="8">
    <location>
        <position position="196"/>
    </location>
    <ligand>
        <name>Mn(2+)</name>
        <dbReference type="ChEBI" id="CHEBI:29035"/>
    </ligand>
</feature>
<organism evidence="12 13">
    <name type="scientific">Nocardioides mesophilus</name>
    <dbReference type="NCBI Taxonomy" id="433659"/>
    <lineage>
        <taxon>Bacteria</taxon>
        <taxon>Bacillati</taxon>
        <taxon>Actinomycetota</taxon>
        <taxon>Actinomycetes</taxon>
        <taxon>Propionibacteriales</taxon>
        <taxon>Nocardioidaceae</taxon>
        <taxon>Nocardioides</taxon>
    </lineage>
</organism>
<feature type="site" description="Increases basicity of active site Tyr" evidence="9">
    <location>
        <position position="107"/>
    </location>
</feature>
<dbReference type="GO" id="GO:0046872">
    <property type="term" value="F:metal ion binding"/>
    <property type="evidence" value="ECO:0007669"/>
    <property type="project" value="UniProtKB-KW"/>
</dbReference>
<dbReference type="PROSITE" id="PS01324">
    <property type="entry name" value="GLYCOSYL_HYDROL_F4"/>
    <property type="match status" value="1"/>
</dbReference>
<dbReference type="Gene3D" id="3.40.50.720">
    <property type="entry name" value="NAD(P)-binding Rossmann-like Domain"/>
    <property type="match status" value="1"/>
</dbReference>
<comment type="cofactor">
    <cofactor evidence="10">
        <name>NAD(+)</name>
        <dbReference type="ChEBI" id="CHEBI:57540"/>
    </cofactor>
    <text evidence="10">Binds 1 NAD(+) per subunit.</text>
</comment>
<evidence type="ECO:0000256" key="4">
    <source>
        <dbReference type="ARBA" id="ARBA00023027"/>
    </source>
</evidence>
<proteinExistence type="inferred from homology"/>
<feature type="binding site" evidence="7">
    <location>
        <position position="91"/>
    </location>
    <ligand>
        <name>substrate</name>
    </ligand>
</feature>
<dbReference type="Gene3D" id="3.90.110.10">
    <property type="entry name" value="Lactate dehydrogenase/glycoside hydrolase, family 4, C-terminal"/>
    <property type="match status" value="1"/>
</dbReference>
<evidence type="ECO:0000256" key="2">
    <source>
        <dbReference type="ARBA" id="ARBA00022723"/>
    </source>
</evidence>
<comment type="similarity">
    <text evidence="1 10">Belongs to the glycosyl hydrolase 4 family.</text>
</comment>
<dbReference type="InterPro" id="IPR001088">
    <property type="entry name" value="Glyco_hydro_4"/>
</dbReference>
<keyword evidence="8" id="KW-0170">Cobalt</keyword>
<keyword evidence="8" id="KW-0533">Nickel</keyword>
<evidence type="ECO:0000256" key="9">
    <source>
        <dbReference type="PIRSR" id="PIRSR601088-4"/>
    </source>
</evidence>
<evidence type="ECO:0000256" key="3">
    <source>
        <dbReference type="ARBA" id="ARBA00022801"/>
    </source>
</evidence>
<keyword evidence="6 10" id="KW-0326">Glycosidase</keyword>
<keyword evidence="13" id="KW-1185">Reference proteome</keyword>
<keyword evidence="8" id="KW-0408">Iron</keyword>
<evidence type="ECO:0000256" key="1">
    <source>
        <dbReference type="ARBA" id="ARBA00010141"/>
    </source>
</evidence>
<dbReference type="GO" id="GO:0004553">
    <property type="term" value="F:hydrolase activity, hydrolyzing O-glycosyl compounds"/>
    <property type="evidence" value="ECO:0007669"/>
    <property type="project" value="InterPro"/>
</dbReference>
<evidence type="ECO:0000256" key="10">
    <source>
        <dbReference type="RuleBase" id="RU361152"/>
    </source>
</evidence>
<accession>A0A7G9RF00</accession>
<keyword evidence="5 8" id="KW-0464">Manganese</keyword>